<dbReference type="AlphaFoldDB" id="A0A8J2M735"/>
<evidence type="ECO:0000313" key="3">
    <source>
        <dbReference type="EMBL" id="CAG9536356.1"/>
    </source>
</evidence>
<evidence type="ECO:0000313" key="4">
    <source>
        <dbReference type="Proteomes" id="UP000746747"/>
    </source>
</evidence>
<feature type="signal peptide" evidence="2">
    <location>
        <begin position="1"/>
        <end position="18"/>
    </location>
</feature>
<organism evidence="3 4">
    <name type="scientific">Cercopithifilaria johnstoni</name>
    <dbReference type="NCBI Taxonomy" id="2874296"/>
    <lineage>
        <taxon>Eukaryota</taxon>
        <taxon>Metazoa</taxon>
        <taxon>Ecdysozoa</taxon>
        <taxon>Nematoda</taxon>
        <taxon>Chromadorea</taxon>
        <taxon>Rhabditida</taxon>
        <taxon>Spirurina</taxon>
        <taxon>Spiruromorpha</taxon>
        <taxon>Filarioidea</taxon>
        <taxon>Onchocercidae</taxon>
        <taxon>Cercopithifilaria</taxon>
    </lineage>
</organism>
<protein>
    <submittedName>
        <fullName evidence="3">Uncharacterized protein</fullName>
    </submittedName>
</protein>
<feature type="transmembrane region" description="Helical" evidence="1">
    <location>
        <begin position="197"/>
        <end position="223"/>
    </location>
</feature>
<proteinExistence type="predicted"/>
<reference evidence="3" key="1">
    <citation type="submission" date="2021-09" db="EMBL/GenBank/DDBJ databases">
        <authorList>
            <consortium name="Pathogen Informatics"/>
        </authorList>
    </citation>
    <scope>NUCLEOTIDE SEQUENCE</scope>
</reference>
<keyword evidence="2" id="KW-0732">Signal</keyword>
<dbReference type="OrthoDB" id="5857382at2759"/>
<evidence type="ECO:0000256" key="2">
    <source>
        <dbReference type="SAM" id="SignalP"/>
    </source>
</evidence>
<accession>A0A8J2M735</accession>
<feature type="chain" id="PRO_5035263632" evidence="2">
    <location>
        <begin position="19"/>
        <end position="234"/>
    </location>
</feature>
<dbReference type="EMBL" id="CAKAEH010001446">
    <property type="protein sequence ID" value="CAG9536356.1"/>
    <property type="molecule type" value="Genomic_DNA"/>
</dbReference>
<evidence type="ECO:0000256" key="1">
    <source>
        <dbReference type="SAM" id="Phobius"/>
    </source>
</evidence>
<keyword evidence="4" id="KW-1185">Reference proteome</keyword>
<gene>
    <name evidence="3" type="ORF">CJOHNSTONI_LOCUS6287</name>
</gene>
<comment type="caution">
    <text evidence="3">The sequence shown here is derived from an EMBL/GenBank/DDBJ whole genome shotgun (WGS) entry which is preliminary data.</text>
</comment>
<keyword evidence="1" id="KW-0472">Membrane</keyword>
<keyword evidence="1" id="KW-0812">Transmembrane</keyword>
<dbReference type="Proteomes" id="UP000746747">
    <property type="component" value="Unassembled WGS sequence"/>
</dbReference>
<name>A0A8J2M735_9BILA</name>
<keyword evidence="1" id="KW-1133">Transmembrane helix</keyword>
<sequence>MDVNRLILFLCFYQNVRCRNVATVNGNDGEKAIEKDAKLVNVSLQAQSRNVLDKVQTMNNDNLVESFDRHQYDDKNVPCGRENCFNNDSRDKKKPEKRLFNGTTAWLRHTALRRIFLNTTSKFLNERNIGKEPINSCNNIKCRIVADEKNTSSHYKTRSEKLEDSTKLMTAIDDEVSTITPRNAPEISSSAAWWNGIWFWTIHLIALILLLILILSCCIWCCGNSSKRPHYVRI</sequence>